<keyword evidence="11" id="KW-1185">Reference proteome</keyword>
<feature type="short sequence motif" description="'HIGH' region" evidence="8">
    <location>
        <begin position="14"/>
        <end position="22"/>
    </location>
</feature>
<dbReference type="PANTHER" id="PTHR43766">
    <property type="entry name" value="TRYPTOPHAN--TRNA LIGASE, MITOCHONDRIAL"/>
    <property type="match status" value="1"/>
</dbReference>
<reference evidence="10 11" key="1">
    <citation type="submission" date="2012-01" db="EMBL/GenBank/DDBJ databases">
        <title>The Genome Sequence of Helcococcus kunzii ATCC 51366.</title>
        <authorList>
            <consortium name="The Broad Institute Genome Sequencing Platform"/>
            <person name="Earl A."/>
            <person name="Ward D."/>
            <person name="Feldgarden M."/>
            <person name="Gevers D."/>
            <person name="Huys G."/>
            <person name="Young S.K."/>
            <person name="Zeng Q."/>
            <person name="Gargeya S."/>
            <person name="Fitzgerald M."/>
            <person name="Haas B."/>
            <person name="Abouelleil A."/>
            <person name="Alvarado L."/>
            <person name="Arachchi H.M."/>
            <person name="Berlin A."/>
            <person name="Chapman S.B."/>
            <person name="Gearin G."/>
            <person name="Goldberg J."/>
            <person name="Griggs A."/>
            <person name="Gujja S."/>
            <person name="Hansen M."/>
            <person name="Heiman D."/>
            <person name="Howarth C."/>
            <person name="Larimer J."/>
            <person name="Lui A."/>
            <person name="MacDonald P.J.P."/>
            <person name="McCowen C."/>
            <person name="Montmayeur A."/>
            <person name="Murphy C."/>
            <person name="Neiman D."/>
            <person name="Pearson M."/>
            <person name="Priest M."/>
            <person name="Roberts A."/>
            <person name="Saif S."/>
            <person name="Shea T."/>
            <person name="Sisk P."/>
            <person name="Stolte C."/>
            <person name="Sykes S."/>
            <person name="Wortman J."/>
            <person name="Nusbaum C."/>
            <person name="Birren B."/>
        </authorList>
    </citation>
    <scope>NUCLEOTIDE SEQUENCE [LARGE SCALE GENOMIC DNA]</scope>
    <source>
        <strain evidence="10 11">ATCC 51366</strain>
    </source>
</reference>
<evidence type="ECO:0000256" key="7">
    <source>
        <dbReference type="ARBA" id="ARBA00049929"/>
    </source>
</evidence>
<evidence type="ECO:0000256" key="8">
    <source>
        <dbReference type="HAMAP-Rule" id="MF_00140"/>
    </source>
</evidence>
<dbReference type="CDD" id="cd00806">
    <property type="entry name" value="TrpRS_core"/>
    <property type="match status" value="1"/>
</dbReference>
<dbReference type="GO" id="GO:0005829">
    <property type="term" value="C:cytosol"/>
    <property type="evidence" value="ECO:0007669"/>
    <property type="project" value="TreeGrafter"/>
</dbReference>
<dbReference type="PRINTS" id="PR01039">
    <property type="entry name" value="TRNASYNTHTRP"/>
</dbReference>
<feature type="short sequence motif" description="'KMSKS' region" evidence="8">
    <location>
        <begin position="197"/>
        <end position="201"/>
    </location>
</feature>
<feature type="binding site" evidence="8">
    <location>
        <position position="137"/>
    </location>
    <ligand>
        <name>L-tryptophan</name>
        <dbReference type="ChEBI" id="CHEBI:57912"/>
    </ligand>
</feature>
<gene>
    <name evidence="8" type="primary">trpS</name>
    <name evidence="10" type="ORF">HMPREF9709_00494</name>
</gene>
<dbReference type="HAMAP" id="MF_00140_B">
    <property type="entry name" value="Trp_tRNA_synth_B"/>
    <property type="match status" value="1"/>
</dbReference>
<dbReference type="AlphaFoldDB" id="H3NMD3"/>
<dbReference type="InterPro" id="IPR014729">
    <property type="entry name" value="Rossmann-like_a/b/a_fold"/>
</dbReference>
<comment type="catalytic activity">
    <reaction evidence="7 8">
        <text>tRNA(Trp) + L-tryptophan + ATP = L-tryptophyl-tRNA(Trp) + AMP + diphosphate + H(+)</text>
        <dbReference type="Rhea" id="RHEA:24080"/>
        <dbReference type="Rhea" id="RHEA-COMP:9671"/>
        <dbReference type="Rhea" id="RHEA-COMP:9705"/>
        <dbReference type="ChEBI" id="CHEBI:15378"/>
        <dbReference type="ChEBI" id="CHEBI:30616"/>
        <dbReference type="ChEBI" id="CHEBI:33019"/>
        <dbReference type="ChEBI" id="CHEBI:57912"/>
        <dbReference type="ChEBI" id="CHEBI:78442"/>
        <dbReference type="ChEBI" id="CHEBI:78535"/>
        <dbReference type="ChEBI" id="CHEBI:456215"/>
        <dbReference type="EC" id="6.1.1.2"/>
    </reaction>
</comment>
<dbReference type="Gene3D" id="3.40.50.620">
    <property type="entry name" value="HUPs"/>
    <property type="match status" value="1"/>
</dbReference>
<dbReference type="eggNOG" id="COG0180">
    <property type="taxonomic scope" value="Bacteria"/>
</dbReference>
<dbReference type="Gene3D" id="1.10.240.10">
    <property type="entry name" value="Tyrosyl-Transfer RNA Synthetase"/>
    <property type="match status" value="1"/>
</dbReference>
<keyword evidence="5 8" id="KW-0648">Protein biosynthesis</keyword>
<dbReference type="PROSITE" id="PS00178">
    <property type="entry name" value="AA_TRNA_LIGASE_I"/>
    <property type="match status" value="1"/>
</dbReference>
<dbReference type="GO" id="GO:0005524">
    <property type="term" value="F:ATP binding"/>
    <property type="evidence" value="ECO:0007669"/>
    <property type="project" value="UniProtKB-UniRule"/>
</dbReference>
<keyword evidence="8" id="KW-0963">Cytoplasm</keyword>
<feature type="binding site" evidence="8">
    <location>
        <position position="188"/>
    </location>
    <ligand>
        <name>ATP</name>
        <dbReference type="ChEBI" id="CHEBI:30616"/>
    </ligand>
</feature>
<dbReference type="InterPro" id="IPR002306">
    <property type="entry name" value="Trp-tRNA-ligase"/>
</dbReference>
<name>H3NMD3_9FIRM</name>
<dbReference type="GO" id="GO:0006436">
    <property type="term" value="P:tryptophanyl-tRNA aminoacylation"/>
    <property type="evidence" value="ECO:0007669"/>
    <property type="project" value="UniProtKB-UniRule"/>
</dbReference>
<evidence type="ECO:0000256" key="5">
    <source>
        <dbReference type="ARBA" id="ARBA00022917"/>
    </source>
</evidence>
<keyword evidence="4 8" id="KW-0067">ATP-binding</keyword>
<dbReference type="PATRIC" id="fig|883114.3.peg.487"/>
<keyword evidence="2 8" id="KW-0436">Ligase</keyword>
<feature type="binding site" evidence="8">
    <location>
        <begin position="21"/>
        <end position="22"/>
    </location>
    <ligand>
        <name>ATP</name>
        <dbReference type="ChEBI" id="CHEBI:30616"/>
    </ligand>
</feature>
<dbReference type="InterPro" id="IPR002305">
    <property type="entry name" value="aa-tRNA-synth_Ic"/>
</dbReference>
<evidence type="ECO:0000256" key="3">
    <source>
        <dbReference type="ARBA" id="ARBA00022741"/>
    </source>
</evidence>
<comment type="similarity">
    <text evidence="1 8 9">Belongs to the class-I aminoacyl-tRNA synthetase family.</text>
</comment>
<keyword evidence="3 8" id="KW-0547">Nucleotide-binding</keyword>
<dbReference type="NCBIfam" id="TIGR00233">
    <property type="entry name" value="trpS"/>
    <property type="match status" value="1"/>
</dbReference>
<protein>
    <recommendedName>
        <fullName evidence="8">Tryptophan--tRNA ligase</fullName>
        <ecNumber evidence="8">6.1.1.2</ecNumber>
    </recommendedName>
    <alternativeName>
        <fullName evidence="8">Tryptophanyl-tRNA synthetase</fullName>
        <shortName evidence="8">TrpRS</shortName>
    </alternativeName>
</protein>
<comment type="caution">
    <text evidence="10">The sequence shown here is derived from an EMBL/GenBank/DDBJ whole genome shotgun (WGS) entry which is preliminary data.</text>
</comment>
<proteinExistence type="inferred from homology"/>
<accession>H3NMD3</accession>
<dbReference type="STRING" id="883114.HMPREF9709_00494"/>
<evidence type="ECO:0000256" key="4">
    <source>
        <dbReference type="ARBA" id="ARBA00022840"/>
    </source>
</evidence>
<dbReference type="GO" id="GO:0004830">
    <property type="term" value="F:tryptophan-tRNA ligase activity"/>
    <property type="evidence" value="ECO:0007669"/>
    <property type="project" value="UniProtKB-UniRule"/>
</dbReference>
<dbReference type="InterPro" id="IPR050203">
    <property type="entry name" value="Trp-tRNA_synthetase"/>
</dbReference>
<dbReference type="HOGENOM" id="CLU_029244_1_1_9"/>
<dbReference type="SUPFAM" id="SSF52374">
    <property type="entry name" value="Nucleotidylyl transferase"/>
    <property type="match status" value="1"/>
</dbReference>
<feature type="binding site" evidence="8">
    <location>
        <begin position="197"/>
        <end position="201"/>
    </location>
    <ligand>
        <name>ATP</name>
        <dbReference type="ChEBI" id="CHEBI:30616"/>
    </ligand>
</feature>
<evidence type="ECO:0000256" key="1">
    <source>
        <dbReference type="ARBA" id="ARBA00005594"/>
    </source>
</evidence>
<dbReference type="OrthoDB" id="9801042at2"/>
<dbReference type="EMBL" id="AGEI01000013">
    <property type="protein sequence ID" value="EHR35068.1"/>
    <property type="molecule type" value="Genomic_DNA"/>
</dbReference>
<dbReference type="InterPro" id="IPR001412">
    <property type="entry name" value="aa-tRNA-synth_I_CS"/>
</dbReference>
<dbReference type="Pfam" id="PF00579">
    <property type="entry name" value="tRNA-synt_1b"/>
    <property type="match status" value="1"/>
</dbReference>
<dbReference type="Proteomes" id="UP000004191">
    <property type="component" value="Unassembled WGS sequence"/>
</dbReference>
<dbReference type="InterPro" id="IPR024109">
    <property type="entry name" value="Trp-tRNA-ligase_bac-type"/>
</dbReference>
<evidence type="ECO:0000256" key="2">
    <source>
        <dbReference type="ARBA" id="ARBA00022598"/>
    </source>
</evidence>
<organism evidence="10 11">
    <name type="scientific">Helcococcus kunzii ATCC 51366</name>
    <dbReference type="NCBI Taxonomy" id="883114"/>
    <lineage>
        <taxon>Bacteria</taxon>
        <taxon>Bacillati</taxon>
        <taxon>Bacillota</taxon>
        <taxon>Tissierellia</taxon>
        <taxon>Tissierellales</taxon>
        <taxon>Peptoniphilaceae</taxon>
        <taxon>Helcococcus</taxon>
    </lineage>
</organism>
<dbReference type="FunFam" id="1.10.240.10:FF:000002">
    <property type="entry name" value="Tryptophan--tRNA ligase"/>
    <property type="match status" value="1"/>
</dbReference>
<feature type="binding site" evidence="8">
    <location>
        <begin position="13"/>
        <end position="15"/>
    </location>
    <ligand>
        <name>ATP</name>
        <dbReference type="ChEBI" id="CHEBI:30616"/>
    </ligand>
</feature>
<comment type="subunit">
    <text evidence="8">Homodimer.</text>
</comment>
<evidence type="ECO:0000313" key="10">
    <source>
        <dbReference type="EMBL" id="EHR35068.1"/>
    </source>
</evidence>
<dbReference type="PANTHER" id="PTHR43766:SF1">
    <property type="entry name" value="TRYPTOPHAN--TRNA LIGASE, MITOCHONDRIAL"/>
    <property type="match status" value="1"/>
</dbReference>
<dbReference type="RefSeq" id="WP_005397651.1">
    <property type="nucleotide sequence ID" value="NZ_JH601088.1"/>
</dbReference>
<evidence type="ECO:0000256" key="9">
    <source>
        <dbReference type="RuleBase" id="RU363036"/>
    </source>
</evidence>
<dbReference type="GeneID" id="96998511"/>
<comment type="subcellular location">
    <subcellularLocation>
        <location evidence="8">Cytoplasm</location>
    </subcellularLocation>
</comment>
<sequence>MTENKKVVLSLVQPTGDLTIGNYLGAIQNFIKLQEKYECYIGIADLHSITVPQVPAELRRRTKSVLATYMALGLDPEKVALFVQSHNLDHLKLYWVLNTISYMGQLSRMTQFKEKSEKNEENKNAALFTYPVLMAADILVYNADFVPVGIDQKQHLELTRDLAIRFNSRYSDTFKIPEPIINESTRKIMSLKNPEKKMSKSDEDKSASIFLLDDPKSVKKKIMSAVTDSFMNFAYTEDQPGLKNLIDIHCSFSGESPESIVERYKGRGYGEFKKELAEVVSTFIEEFQEKYNEILKDDDRLEKILEEGLQKSLRKTRRMMDKVYRKVGFLQLGK</sequence>
<comment type="function">
    <text evidence="8">Catalyzes the attachment of tryptophan to tRNA(Trp).</text>
</comment>
<keyword evidence="6 8" id="KW-0030">Aminoacyl-tRNA synthetase</keyword>
<dbReference type="EC" id="6.1.1.2" evidence="8"/>
<feature type="binding site" evidence="8">
    <location>
        <begin position="149"/>
        <end position="151"/>
    </location>
    <ligand>
        <name>ATP</name>
        <dbReference type="ChEBI" id="CHEBI:30616"/>
    </ligand>
</feature>
<evidence type="ECO:0000256" key="6">
    <source>
        <dbReference type="ARBA" id="ARBA00023146"/>
    </source>
</evidence>
<evidence type="ECO:0000313" key="11">
    <source>
        <dbReference type="Proteomes" id="UP000004191"/>
    </source>
</evidence>